<feature type="domain" description="NB-ARC" evidence="2">
    <location>
        <begin position="153"/>
        <end position="253"/>
    </location>
</feature>
<evidence type="ECO:0000259" key="3">
    <source>
        <dbReference type="Pfam" id="PF26355"/>
    </source>
</evidence>
<proteinExistence type="predicted"/>
<protein>
    <submittedName>
        <fullName evidence="4">Uncharacterized protein</fullName>
    </submittedName>
</protein>
<dbReference type="InterPro" id="IPR002182">
    <property type="entry name" value="NB-ARC"/>
</dbReference>
<dbReference type="Proteomes" id="UP000027395">
    <property type="component" value="Chromosome"/>
</dbReference>
<dbReference type="EMBL" id="CM002803">
    <property type="protein sequence ID" value="KEI67977.1"/>
    <property type="molecule type" value="Genomic_DNA"/>
</dbReference>
<evidence type="ECO:0000313" key="5">
    <source>
        <dbReference type="Proteomes" id="UP000027395"/>
    </source>
</evidence>
<dbReference type="InterPro" id="IPR013324">
    <property type="entry name" value="RNA_pol_sigma_r3/r4-like"/>
</dbReference>
<dbReference type="PATRIC" id="fig|388467.6.peg.3104"/>
<dbReference type="SUPFAM" id="SSF52540">
    <property type="entry name" value="P-loop containing nucleoside triphosphate hydrolases"/>
    <property type="match status" value="1"/>
</dbReference>
<dbReference type="GO" id="GO:0043531">
    <property type="term" value="F:ADP binding"/>
    <property type="evidence" value="ECO:0007669"/>
    <property type="project" value="InterPro"/>
</dbReference>
<evidence type="ECO:0000313" key="4">
    <source>
        <dbReference type="EMBL" id="KEI67977.1"/>
    </source>
</evidence>
<feature type="domain" description="vWA-MoxR associated protein N-terminal HTH" evidence="3">
    <location>
        <begin position="1"/>
        <end position="84"/>
    </location>
</feature>
<dbReference type="Pfam" id="PF00931">
    <property type="entry name" value="NB-ARC"/>
    <property type="match status" value="1"/>
</dbReference>
<name>A0A073CJ90_PLAA1</name>
<sequence length="330" mass="37756">MNLKEMLKFADDIVFAKTGQHLDDLQAAVLRGTLQRETYKEIAKDFDCSESRIREIGSELWQLLSEELGENINKKNFRAAIERLQNASVVNFGQDVVVSGTFNICGEGRHPPNTPNSPPQNQETPNTKQPQTPHQDLSEMPDLGAFYDRTPELETLTTWILQEQCRLIAITGISGIGKTSLAVQLVQQIKNQFDYIIWRTIDASHTLDEFQQELIQLFSQSEKLDSPTTKPKPLSLIKYLQKHRCLIILDDVHNLFSSGELAGKYKPEYEEYRHFFKQIEKLSHQSCFLLIGWEQPREISQIESQNNPIHTLQINGLESQPQGKYSEITG</sequence>
<gene>
    <name evidence="4" type="ORF">A19Y_3160</name>
</gene>
<evidence type="ECO:0000256" key="1">
    <source>
        <dbReference type="SAM" id="MobiDB-lite"/>
    </source>
</evidence>
<evidence type="ECO:0000259" key="2">
    <source>
        <dbReference type="Pfam" id="PF00931"/>
    </source>
</evidence>
<dbReference type="STRING" id="388467.A19Y_3160"/>
<dbReference type="AlphaFoldDB" id="A0A073CJ90"/>
<keyword evidence="5" id="KW-1185">Reference proteome</keyword>
<feature type="region of interest" description="Disordered" evidence="1">
    <location>
        <begin position="104"/>
        <end position="142"/>
    </location>
</feature>
<dbReference type="HOGENOM" id="CLU_025923_0_0_3"/>
<dbReference type="SUPFAM" id="SSF88659">
    <property type="entry name" value="Sigma3 and sigma4 domains of RNA polymerase sigma factors"/>
    <property type="match status" value="1"/>
</dbReference>
<dbReference type="eggNOG" id="COG3903">
    <property type="taxonomic scope" value="Bacteria"/>
</dbReference>
<dbReference type="PRINTS" id="PR00364">
    <property type="entry name" value="DISEASERSIST"/>
</dbReference>
<dbReference type="InterPro" id="IPR058651">
    <property type="entry name" value="HTH_VMAP-M9"/>
</dbReference>
<dbReference type="InterPro" id="IPR027417">
    <property type="entry name" value="P-loop_NTPase"/>
</dbReference>
<reference evidence="4 5" key="1">
    <citation type="journal article" date="2014" name="Appl. Environ. Microbiol.">
        <title>Elucidation of insertion elements encoded on plasmids and in vitro construction of shuttle vectors from the toxic cyanobacterium Planktothrix.</title>
        <authorList>
            <person name="Christiansen G."/>
            <person name="Goesmann A."/>
            <person name="Kurmayer R."/>
        </authorList>
    </citation>
    <scope>NUCLEOTIDE SEQUENCE [LARGE SCALE GENOMIC DNA]</scope>
    <source>
        <strain evidence="4 5">NIVA-CYA 126/8</strain>
    </source>
</reference>
<organism evidence="4 5">
    <name type="scientific">Planktothrix agardhii (strain NIVA-CYA 126/8)</name>
    <dbReference type="NCBI Taxonomy" id="388467"/>
    <lineage>
        <taxon>Bacteria</taxon>
        <taxon>Bacillati</taxon>
        <taxon>Cyanobacteriota</taxon>
        <taxon>Cyanophyceae</taxon>
        <taxon>Oscillatoriophycideae</taxon>
        <taxon>Oscillatoriales</taxon>
        <taxon>Microcoleaceae</taxon>
        <taxon>Planktothrix</taxon>
    </lineage>
</organism>
<dbReference type="Pfam" id="PF26355">
    <property type="entry name" value="HTH_VMAP-M9"/>
    <property type="match status" value="1"/>
</dbReference>
<accession>A0A073CJ90</accession>
<dbReference type="Gene3D" id="3.40.50.300">
    <property type="entry name" value="P-loop containing nucleotide triphosphate hydrolases"/>
    <property type="match status" value="1"/>
</dbReference>